<dbReference type="EMBL" id="JARQWQ010000121">
    <property type="protein sequence ID" value="KAK2549736.1"/>
    <property type="molecule type" value="Genomic_DNA"/>
</dbReference>
<feature type="transmembrane region" description="Helical" evidence="6">
    <location>
        <begin position="34"/>
        <end position="55"/>
    </location>
</feature>
<dbReference type="PANTHER" id="PTHR10556">
    <property type="entry name" value="3-OXO-5-ALPHA-STEROID 4-DEHYDROGENASE"/>
    <property type="match status" value="1"/>
</dbReference>
<feature type="transmembrane region" description="Helical" evidence="6">
    <location>
        <begin position="173"/>
        <end position="192"/>
    </location>
</feature>
<reference evidence="8" key="2">
    <citation type="journal article" date="2023" name="Science">
        <title>Genomic signatures of disease resistance in endangered staghorn corals.</title>
        <authorList>
            <person name="Vollmer S.V."/>
            <person name="Selwyn J.D."/>
            <person name="Despard B.A."/>
            <person name="Roesel C.L."/>
        </authorList>
    </citation>
    <scope>NUCLEOTIDE SEQUENCE</scope>
    <source>
        <strain evidence="8">K2</strain>
    </source>
</reference>
<sequence length="282" mass="32070">MGERPFSAAIVFCLLWLALAYICNVVILPEWNTLNIALCSIAVALSGMNYVNEYLGKFPLSYSKFAPEGQMNPRLGWALCYGLPAVVQIALWYSAGMPQSTYQLVAMGTYVVHFLKRVLEALFVHKYSKKWSFFSALQVSLFYTLGSAVQHYWCNVYTDEDLAAKLSSDDLALIVGFVLYLIGEFLNGYHHYELACLRPAAGSATYSVPESALFRFVVCPHYCFELVAWFGMAVVCQHFGIYLGWMVMVTYLAGRSHQTQQWYQKKIDNFPTDRRNMFPGIY</sequence>
<name>A0AAD9UTU9_ACRCE</name>
<feature type="transmembrane region" description="Helical" evidence="6">
    <location>
        <begin position="7"/>
        <end position="28"/>
    </location>
</feature>
<evidence type="ECO:0000259" key="7">
    <source>
        <dbReference type="Pfam" id="PF02544"/>
    </source>
</evidence>
<comment type="caution">
    <text evidence="8">The sequence shown here is derived from an EMBL/GenBank/DDBJ whole genome shotgun (WGS) entry which is preliminary data.</text>
</comment>
<feature type="transmembrane region" description="Helical" evidence="6">
    <location>
        <begin position="75"/>
        <end position="95"/>
    </location>
</feature>
<dbReference type="Pfam" id="PF02544">
    <property type="entry name" value="Steroid_dh"/>
    <property type="match status" value="1"/>
</dbReference>
<evidence type="ECO:0000313" key="8">
    <source>
        <dbReference type="EMBL" id="KAK2549736.1"/>
    </source>
</evidence>
<comment type="similarity">
    <text evidence="2">Belongs to the steroid 5-alpha reductase family.</text>
</comment>
<proteinExistence type="inferred from homology"/>
<feature type="domain" description="3-oxo-5-alpha-steroid 4-dehydrogenase C-terminal" evidence="7">
    <location>
        <begin position="135"/>
        <end position="282"/>
    </location>
</feature>
<evidence type="ECO:0000256" key="3">
    <source>
        <dbReference type="ARBA" id="ARBA00022692"/>
    </source>
</evidence>
<protein>
    <submittedName>
        <fullName evidence="8">Very-long-chain enoyl-CoA reductase</fullName>
    </submittedName>
</protein>
<dbReference type="PANTHER" id="PTHR10556:SF35">
    <property type="entry name" value="3-OXO-5-ALPHA-STEROID 4-DEHYDROGENASE FAMILY PROTEIN"/>
    <property type="match status" value="1"/>
</dbReference>
<evidence type="ECO:0000256" key="4">
    <source>
        <dbReference type="ARBA" id="ARBA00022989"/>
    </source>
</evidence>
<dbReference type="InterPro" id="IPR039357">
    <property type="entry name" value="SRD5A/TECR"/>
</dbReference>
<accession>A0AAD9UTU9</accession>
<feature type="transmembrane region" description="Helical" evidence="6">
    <location>
        <begin position="131"/>
        <end position="153"/>
    </location>
</feature>
<evidence type="ECO:0000256" key="6">
    <source>
        <dbReference type="SAM" id="Phobius"/>
    </source>
</evidence>
<keyword evidence="5 6" id="KW-0472">Membrane</keyword>
<evidence type="ECO:0000313" key="9">
    <source>
        <dbReference type="Proteomes" id="UP001249851"/>
    </source>
</evidence>
<dbReference type="GO" id="GO:0016020">
    <property type="term" value="C:membrane"/>
    <property type="evidence" value="ECO:0007669"/>
    <property type="project" value="UniProtKB-SubCell"/>
</dbReference>
<dbReference type="InterPro" id="IPR001104">
    <property type="entry name" value="3-oxo-5_a-steroid_4-DH_C"/>
</dbReference>
<dbReference type="Proteomes" id="UP001249851">
    <property type="component" value="Unassembled WGS sequence"/>
</dbReference>
<gene>
    <name evidence="8" type="ORF">P5673_029707</name>
</gene>
<dbReference type="PROSITE" id="PS50244">
    <property type="entry name" value="S5A_REDUCTASE"/>
    <property type="match status" value="1"/>
</dbReference>
<organism evidence="8 9">
    <name type="scientific">Acropora cervicornis</name>
    <name type="common">Staghorn coral</name>
    <dbReference type="NCBI Taxonomy" id="6130"/>
    <lineage>
        <taxon>Eukaryota</taxon>
        <taxon>Metazoa</taxon>
        <taxon>Cnidaria</taxon>
        <taxon>Anthozoa</taxon>
        <taxon>Hexacorallia</taxon>
        <taxon>Scleractinia</taxon>
        <taxon>Astrocoeniina</taxon>
        <taxon>Acroporidae</taxon>
        <taxon>Acropora</taxon>
    </lineage>
</organism>
<evidence type="ECO:0000256" key="5">
    <source>
        <dbReference type="ARBA" id="ARBA00023136"/>
    </source>
</evidence>
<dbReference type="AlphaFoldDB" id="A0AAD9UTU9"/>
<keyword evidence="4 6" id="KW-1133">Transmembrane helix</keyword>
<feature type="transmembrane region" description="Helical" evidence="6">
    <location>
        <begin position="101"/>
        <end position="119"/>
    </location>
</feature>
<evidence type="ECO:0000256" key="2">
    <source>
        <dbReference type="ARBA" id="ARBA00007742"/>
    </source>
</evidence>
<dbReference type="GO" id="GO:0016627">
    <property type="term" value="F:oxidoreductase activity, acting on the CH-CH group of donors"/>
    <property type="evidence" value="ECO:0007669"/>
    <property type="project" value="InterPro"/>
</dbReference>
<comment type="subcellular location">
    <subcellularLocation>
        <location evidence="1">Membrane</location>
        <topology evidence="1">Multi-pass membrane protein</topology>
    </subcellularLocation>
</comment>
<reference evidence="8" key="1">
    <citation type="journal article" date="2023" name="G3 (Bethesda)">
        <title>Whole genome assembly and annotation of the endangered Caribbean coral Acropora cervicornis.</title>
        <authorList>
            <person name="Selwyn J.D."/>
            <person name="Vollmer S.V."/>
        </authorList>
    </citation>
    <scope>NUCLEOTIDE SEQUENCE</scope>
    <source>
        <strain evidence="8">K2</strain>
    </source>
</reference>
<evidence type="ECO:0000256" key="1">
    <source>
        <dbReference type="ARBA" id="ARBA00004141"/>
    </source>
</evidence>
<keyword evidence="3 6" id="KW-0812">Transmembrane</keyword>
<keyword evidence="9" id="KW-1185">Reference proteome</keyword>
<dbReference type="GO" id="GO:0006629">
    <property type="term" value="P:lipid metabolic process"/>
    <property type="evidence" value="ECO:0007669"/>
    <property type="project" value="InterPro"/>
</dbReference>